<feature type="transmembrane region" description="Helical" evidence="2">
    <location>
        <begin position="196"/>
        <end position="214"/>
    </location>
</feature>
<keyword evidence="2" id="KW-0472">Membrane</keyword>
<proteinExistence type="predicted"/>
<evidence type="ECO:0000313" key="3">
    <source>
        <dbReference type="EMBL" id="KAJ6041237.1"/>
    </source>
</evidence>
<dbReference type="Proteomes" id="UP001219568">
    <property type="component" value="Unassembled WGS sequence"/>
</dbReference>
<keyword evidence="2" id="KW-1133">Transmembrane helix</keyword>
<accession>A0AAD6N7X2</accession>
<sequence length="840" mass="94663">MADQSSVQLLEIPQSSATNAGTTLTPESIQSTHESDGNSQSSPLVLLGPAPPPPWYPPEGDSQNGRRTDTSTHTPPSYPLIGRQLRYKSNQQFWHRDSLGRKWKGRRDDRFLNATDGRLLPLVVQSTNKVRREAGEVTWARTILIDDTPAILKVMFWALGSRVTKDAESSTPFHVEVTSSTPLIRNNQARAQLKTWFNYPVGAVIIFVLLFFPADLDGEPRHNGQYEPFKYHYWGYAPISSNPYECPTLLGSPDSAPEQRDPASERLLRPRVLCFLRETHSIDIFKVSDWEKEHGDTKTLQYIFVAYTTTQFSHDEESDDMEVLHSIAETAARRAGVQAYWLACSCMPDDKHLADDLYCISDVVRGAHSLVIALGPPVEGRGSRIYTTRELLKEWGRRMWTFPEVLLSPNTHPISIYTRGASEEEPWQIRKRNFPAEAWVDASNSRELVDHYEGSIILSPLELVTIAFQCLSTRPLKEKSEADIAYVLMGLLRRRPRVDFDNSAFQAFSRLSMSNDSDQLLERLICLHPKSTKEKWYVVDDIWDRNLWDVDPFCQVVGVCSGDSVVLSGAFGASIRWKSFKSVSLTHRNTVGRFISKFALRAAPLWLIASVSLLAVSPKYRTENEDGSFSATSASQACQVAGFSFMGITIILVALSPLMIYSLYAGKTWSAQPWLFGFEGYLPIHEIEALVLGVNMNRLTWTPYSSQLSRHCMVDGECIGRDPTEDLEVKNIVNFSAYARYEEPKVFTLVDTFTMKVTLFQAVRPPVALLLCGSEGGMHRGLLCSYDWPTQTLTRETVLRVDTRTLDKMARVGRVRIGLEKISPDTSPMYTFVNNDANPA</sequence>
<feature type="compositionally biased region" description="Polar residues" evidence="1">
    <location>
        <begin position="1"/>
        <end position="42"/>
    </location>
</feature>
<gene>
    <name evidence="3" type="ORF">N7460_006627</name>
</gene>
<dbReference type="AlphaFoldDB" id="A0AAD6N7X2"/>
<reference evidence="3" key="1">
    <citation type="journal article" date="2023" name="IMA Fungus">
        <title>Comparative genomic study of the Penicillium genus elucidates a diverse pangenome and 15 lateral gene transfer events.</title>
        <authorList>
            <person name="Petersen C."/>
            <person name="Sorensen T."/>
            <person name="Nielsen M.R."/>
            <person name="Sondergaard T.E."/>
            <person name="Sorensen J.L."/>
            <person name="Fitzpatrick D.A."/>
            <person name="Frisvad J.C."/>
            <person name="Nielsen K.L."/>
        </authorList>
    </citation>
    <scope>NUCLEOTIDE SEQUENCE</scope>
    <source>
        <strain evidence="3">IBT 15450</strain>
    </source>
</reference>
<dbReference type="EMBL" id="JAQJZL010000005">
    <property type="protein sequence ID" value="KAJ6041237.1"/>
    <property type="molecule type" value="Genomic_DNA"/>
</dbReference>
<protein>
    <recommendedName>
        <fullName evidence="5">3-hydroxyisobutyrate dehydrogenase protein</fullName>
    </recommendedName>
</protein>
<keyword evidence="2" id="KW-0812">Transmembrane</keyword>
<keyword evidence="4" id="KW-1185">Reference proteome</keyword>
<feature type="region of interest" description="Disordered" evidence="1">
    <location>
        <begin position="1"/>
        <end position="82"/>
    </location>
</feature>
<evidence type="ECO:0000313" key="4">
    <source>
        <dbReference type="Proteomes" id="UP001219568"/>
    </source>
</evidence>
<comment type="caution">
    <text evidence="3">The sequence shown here is derived from an EMBL/GenBank/DDBJ whole genome shotgun (WGS) entry which is preliminary data.</text>
</comment>
<evidence type="ECO:0008006" key="5">
    <source>
        <dbReference type="Google" id="ProtNLM"/>
    </source>
</evidence>
<evidence type="ECO:0000256" key="1">
    <source>
        <dbReference type="SAM" id="MobiDB-lite"/>
    </source>
</evidence>
<name>A0AAD6N7X2_PENCN</name>
<evidence type="ECO:0000256" key="2">
    <source>
        <dbReference type="SAM" id="Phobius"/>
    </source>
</evidence>
<feature type="transmembrane region" description="Helical" evidence="2">
    <location>
        <begin position="640"/>
        <end position="664"/>
    </location>
</feature>
<organism evidence="3 4">
    <name type="scientific">Penicillium canescens</name>
    <dbReference type="NCBI Taxonomy" id="5083"/>
    <lineage>
        <taxon>Eukaryota</taxon>
        <taxon>Fungi</taxon>
        <taxon>Dikarya</taxon>
        <taxon>Ascomycota</taxon>
        <taxon>Pezizomycotina</taxon>
        <taxon>Eurotiomycetes</taxon>
        <taxon>Eurotiomycetidae</taxon>
        <taxon>Eurotiales</taxon>
        <taxon>Aspergillaceae</taxon>
        <taxon>Penicillium</taxon>
    </lineage>
</organism>
<reference evidence="3" key="2">
    <citation type="submission" date="2023-01" db="EMBL/GenBank/DDBJ databases">
        <authorList>
            <person name="Petersen C."/>
        </authorList>
    </citation>
    <scope>NUCLEOTIDE SEQUENCE</scope>
    <source>
        <strain evidence="3">IBT 15450</strain>
    </source>
</reference>